<proteinExistence type="predicted"/>
<evidence type="ECO:0000313" key="3">
    <source>
        <dbReference type="EMBL" id="MBW6409386.1"/>
    </source>
</evidence>
<dbReference type="Proteomes" id="UP001519921">
    <property type="component" value="Unassembled WGS sequence"/>
</dbReference>
<dbReference type="InterPro" id="IPR025736">
    <property type="entry name" value="PucR_C-HTH_dom"/>
</dbReference>
<dbReference type="InterPro" id="IPR042070">
    <property type="entry name" value="PucR_C-HTH_sf"/>
</dbReference>
<dbReference type="InterPro" id="IPR051448">
    <property type="entry name" value="CdaR-like_regulators"/>
</dbReference>
<feature type="domain" description="Putative sugar diacid recognition" evidence="1">
    <location>
        <begin position="2"/>
        <end position="131"/>
    </location>
</feature>
<sequence length="353" mass="41110">MLSKKLAQNIVDKMMEVIPYNVNIMNNKGIIIGSGDSSRIGSIHEGAVDALDTKETVEIFENHKYTKPGVNIPIFFRNEAVGVIGITGLPEIVRPFGQLVSITAELLISQEYSINEHIIKQKLIEEFIYEWINNKEYSEEFIQRGNSLGIDVNNERIVTVIHHEDKQEKKVKSLIKKFLKDGEYSIHISSNRIALILFYNNYTINRINRFKEQVEKVDIKIGIGRFNKFIMYSLMDAVNAINIGSKLYNEKIIYDYKTIKFFHEVKSLLNRYDGDNIIKKISDEGNDKELLQTFLTHMEMNGEKVKVSDSIHIHRNTLNYRLNKIEELTNLRFDNYLELYQLITAYIRYKLNS</sequence>
<name>A0ABS7AL50_9CLOT</name>
<comment type="caution">
    <text evidence="3">The sequence shown here is derived from an EMBL/GenBank/DDBJ whole genome shotgun (WGS) entry which is preliminary data.</text>
</comment>
<dbReference type="Pfam" id="PF13556">
    <property type="entry name" value="HTH_30"/>
    <property type="match status" value="1"/>
</dbReference>
<gene>
    <name evidence="3" type="ORF">KYD98_04725</name>
</gene>
<evidence type="ECO:0000259" key="2">
    <source>
        <dbReference type="Pfam" id="PF13556"/>
    </source>
</evidence>
<organism evidence="3 4">
    <name type="scientific">Clostridium weizhouense</name>
    <dbReference type="NCBI Taxonomy" id="2859781"/>
    <lineage>
        <taxon>Bacteria</taxon>
        <taxon>Bacillati</taxon>
        <taxon>Bacillota</taxon>
        <taxon>Clostridia</taxon>
        <taxon>Eubacteriales</taxon>
        <taxon>Clostridiaceae</taxon>
        <taxon>Clostridium</taxon>
    </lineage>
</organism>
<evidence type="ECO:0000259" key="1">
    <source>
        <dbReference type="Pfam" id="PF05651"/>
    </source>
</evidence>
<dbReference type="Pfam" id="PF05651">
    <property type="entry name" value="Diacid_rec"/>
    <property type="match status" value="1"/>
</dbReference>
<dbReference type="PANTHER" id="PTHR33744:SF16">
    <property type="entry name" value="CARBOHYDRATE DIACID REGULATOR"/>
    <property type="match status" value="1"/>
</dbReference>
<dbReference type="PANTHER" id="PTHR33744">
    <property type="entry name" value="CARBOHYDRATE DIACID REGULATOR"/>
    <property type="match status" value="1"/>
</dbReference>
<accession>A0ABS7AL50</accession>
<feature type="domain" description="PucR C-terminal helix-turn-helix" evidence="2">
    <location>
        <begin position="290"/>
        <end position="345"/>
    </location>
</feature>
<dbReference type="EMBL" id="JAHXPT010000003">
    <property type="protein sequence ID" value="MBW6409386.1"/>
    <property type="molecule type" value="Genomic_DNA"/>
</dbReference>
<protein>
    <submittedName>
        <fullName evidence="3">Helix-turn-helix domain-containing protein</fullName>
    </submittedName>
</protein>
<keyword evidence="4" id="KW-1185">Reference proteome</keyword>
<dbReference type="InterPro" id="IPR008599">
    <property type="entry name" value="Diacid_rec"/>
</dbReference>
<dbReference type="RefSeq" id="WP_219778448.1">
    <property type="nucleotide sequence ID" value="NZ_JAHXPT010000003.1"/>
</dbReference>
<dbReference type="Gene3D" id="1.10.10.2840">
    <property type="entry name" value="PucR C-terminal helix-turn-helix domain"/>
    <property type="match status" value="1"/>
</dbReference>
<evidence type="ECO:0000313" key="4">
    <source>
        <dbReference type="Proteomes" id="UP001519921"/>
    </source>
</evidence>
<reference evidence="3 4" key="1">
    <citation type="submission" date="2021-07" db="EMBL/GenBank/DDBJ databases">
        <title>Clostridium weizhouense sp. nov., an anaerobic bacterium isolated from activated sludge of Petroleum wastewater.</title>
        <authorList>
            <person name="Li Q."/>
        </authorList>
    </citation>
    <scope>NUCLEOTIDE SEQUENCE [LARGE SCALE GENOMIC DNA]</scope>
    <source>
        <strain evidence="3 4">YB-6</strain>
    </source>
</reference>